<reference evidence="2 3" key="1">
    <citation type="submission" date="2023-08" db="EMBL/GenBank/DDBJ databases">
        <title>Oxalobacteraceae gen .nov., isolated from river sludge outside the plant.</title>
        <authorList>
            <person name="Zhao S.Y."/>
        </authorList>
    </citation>
    <scope>NUCLEOTIDE SEQUENCE [LARGE SCALE GENOMIC DNA]</scope>
    <source>
        <strain evidence="2 3">R-40</strain>
    </source>
</reference>
<feature type="chain" id="PRO_5045687994" evidence="1">
    <location>
        <begin position="20"/>
        <end position="145"/>
    </location>
</feature>
<evidence type="ECO:0000256" key="1">
    <source>
        <dbReference type="SAM" id="SignalP"/>
    </source>
</evidence>
<accession>A0ABU1BLA2</accession>
<organism evidence="2 3">
    <name type="scientific">Keguizhuia sedimenti</name>
    <dbReference type="NCBI Taxonomy" id="3064264"/>
    <lineage>
        <taxon>Bacteria</taxon>
        <taxon>Pseudomonadati</taxon>
        <taxon>Pseudomonadota</taxon>
        <taxon>Betaproteobacteria</taxon>
        <taxon>Burkholderiales</taxon>
        <taxon>Oxalobacteraceae</taxon>
        <taxon>Keguizhuia</taxon>
    </lineage>
</organism>
<dbReference type="EMBL" id="JAUYVH010000001">
    <property type="protein sequence ID" value="MDQ9169103.1"/>
    <property type="molecule type" value="Genomic_DNA"/>
</dbReference>
<name>A0ABU1BLA2_9BURK</name>
<evidence type="ECO:0000313" key="2">
    <source>
        <dbReference type="EMBL" id="MDQ9169103.1"/>
    </source>
</evidence>
<evidence type="ECO:0000313" key="3">
    <source>
        <dbReference type="Proteomes" id="UP001225596"/>
    </source>
</evidence>
<proteinExistence type="predicted"/>
<dbReference type="Proteomes" id="UP001225596">
    <property type="component" value="Unassembled WGS sequence"/>
</dbReference>
<keyword evidence="3" id="KW-1185">Reference proteome</keyword>
<comment type="caution">
    <text evidence="2">The sequence shown here is derived from an EMBL/GenBank/DDBJ whole genome shotgun (WGS) entry which is preliminary data.</text>
</comment>
<feature type="signal peptide" evidence="1">
    <location>
        <begin position="1"/>
        <end position="19"/>
    </location>
</feature>
<dbReference type="Pfam" id="PF06347">
    <property type="entry name" value="SH3_4"/>
    <property type="match status" value="2"/>
</dbReference>
<protein>
    <submittedName>
        <fullName evidence="2">SH3 domain-containing protein</fullName>
    </submittedName>
</protein>
<sequence length="145" mass="15515">MRCVALACLLPAAVGTAHALEFKTVGSAPAILYDTPSEKGRKLFVAPRGMPVEVVLTYGQWNKVRDVTGDLSWVPAKALTTKRNVITNAASARVRAAPDDGSALVFSADKGVLLELVEPVRSGWVKVKHQDGQAGFVRTSEVWGE</sequence>
<dbReference type="InterPro" id="IPR010466">
    <property type="entry name" value="DUF1058"/>
</dbReference>
<gene>
    <name evidence="2" type="ORF">Q8A64_01630</name>
</gene>
<dbReference type="Gene3D" id="2.30.30.40">
    <property type="entry name" value="SH3 Domains"/>
    <property type="match status" value="1"/>
</dbReference>
<keyword evidence="1" id="KW-0732">Signal</keyword>